<keyword evidence="3" id="KW-1185">Reference proteome</keyword>
<protein>
    <submittedName>
        <fullName evidence="2">Uncharacterized protein</fullName>
    </submittedName>
</protein>
<dbReference type="EMBL" id="KV429126">
    <property type="protein sequence ID" value="KZT64512.1"/>
    <property type="molecule type" value="Genomic_DNA"/>
</dbReference>
<gene>
    <name evidence="2" type="ORF">DAEQUDRAFT_605290</name>
</gene>
<feature type="region of interest" description="Disordered" evidence="1">
    <location>
        <begin position="1"/>
        <end position="42"/>
    </location>
</feature>
<organism evidence="2 3">
    <name type="scientific">Daedalea quercina L-15889</name>
    <dbReference type="NCBI Taxonomy" id="1314783"/>
    <lineage>
        <taxon>Eukaryota</taxon>
        <taxon>Fungi</taxon>
        <taxon>Dikarya</taxon>
        <taxon>Basidiomycota</taxon>
        <taxon>Agaricomycotina</taxon>
        <taxon>Agaricomycetes</taxon>
        <taxon>Polyporales</taxon>
        <taxon>Fomitopsis</taxon>
    </lineage>
</organism>
<sequence length="165" mass="17866">MSRSGKRVVPLPVDPAARSTIAPPTEPQPDRSSRHRSVSKQDILGASNVPARLIITHGISYYSARACLYMRWLHAEVPPLDDVTSTAHSVCGERPVSFPEVQILVSLGHEEASRRTIRFYSKESEGQLQATTSRCSFPPGGAPPIYAGRRPSSRHGPALANNGAT</sequence>
<dbReference type="Proteomes" id="UP000076727">
    <property type="component" value="Unassembled WGS sequence"/>
</dbReference>
<reference evidence="2 3" key="1">
    <citation type="journal article" date="2016" name="Mol. Biol. Evol.">
        <title>Comparative Genomics of Early-Diverging Mushroom-Forming Fungi Provides Insights into the Origins of Lignocellulose Decay Capabilities.</title>
        <authorList>
            <person name="Nagy L.G."/>
            <person name="Riley R."/>
            <person name="Tritt A."/>
            <person name="Adam C."/>
            <person name="Daum C."/>
            <person name="Floudas D."/>
            <person name="Sun H."/>
            <person name="Yadav J.S."/>
            <person name="Pangilinan J."/>
            <person name="Larsson K.H."/>
            <person name="Matsuura K."/>
            <person name="Barry K."/>
            <person name="Labutti K."/>
            <person name="Kuo R."/>
            <person name="Ohm R.A."/>
            <person name="Bhattacharya S.S."/>
            <person name="Shirouzu T."/>
            <person name="Yoshinaga Y."/>
            <person name="Martin F.M."/>
            <person name="Grigoriev I.V."/>
            <person name="Hibbett D.S."/>
        </authorList>
    </citation>
    <scope>NUCLEOTIDE SEQUENCE [LARGE SCALE GENOMIC DNA]</scope>
    <source>
        <strain evidence="2 3">L-15889</strain>
    </source>
</reference>
<accession>A0A165LJU7</accession>
<name>A0A165LJU7_9APHY</name>
<evidence type="ECO:0000313" key="2">
    <source>
        <dbReference type="EMBL" id="KZT64512.1"/>
    </source>
</evidence>
<evidence type="ECO:0000256" key="1">
    <source>
        <dbReference type="SAM" id="MobiDB-lite"/>
    </source>
</evidence>
<feature type="region of interest" description="Disordered" evidence="1">
    <location>
        <begin position="130"/>
        <end position="165"/>
    </location>
</feature>
<evidence type="ECO:0000313" key="3">
    <source>
        <dbReference type="Proteomes" id="UP000076727"/>
    </source>
</evidence>
<proteinExistence type="predicted"/>
<dbReference type="AlphaFoldDB" id="A0A165LJU7"/>